<gene>
    <name evidence="1" type="ORF">L486_03319</name>
</gene>
<accession>A0A1B9ITG2</accession>
<organism evidence="1 2">
    <name type="scientific">Kwoniella mangroviensis CBS 10435</name>
    <dbReference type="NCBI Taxonomy" id="1331196"/>
    <lineage>
        <taxon>Eukaryota</taxon>
        <taxon>Fungi</taxon>
        <taxon>Dikarya</taxon>
        <taxon>Basidiomycota</taxon>
        <taxon>Agaricomycotina</taxon>
        <taxon>Tremellomycetes</taxon>
        <taxon>Tremellales</taxon>
        <taxon>Cryptococcaceae</taxon>
        <taxon>Kwoniella</taxon>
    </lineage>
</organism>
<dbReference type="AlphaFoldDB" id="A0A1B9ITG2"/>
<reference evidence="1 2" key="1">
    <citation type="submission" date="2013-07" db="EMBL/GenBank/DDBJ databases">
        <title>The Genome Sequence of Kwoniella mangroviensis CBS10435.</title>
        <authorList>
            <consortium name="The Broad Institute Genome Sequencing Platform"/>
            <person name="Cuomo C."/>
            <person name="Litvintseva A."/>
            <person name="Chen Y."/>
            <person name="Heitman J."/>
            <person name="Sun S."/>
            <person name="Springer D."/>
            <person name="Dromer F."/>
            <person name="Young S.K."/>
            <person name="Zeng Q."/>
            <person name="Gargeya S."/>
            <person name="Fitzgerald M."/>
            <person name="Abouelleil A."/>
            <person name="Alvarado L."/>
            <person name="Berlin A.M."/>
            <person name="Chapman S.B."/>
            <person name="Dewar J."/>
            <person name="Goldberg J."/>
            <person name="Griggs A."/>
            <person name="Gujja S."/>
            <person name="Hansen M."/>
            <person name="Howarth C."/>
            <person name="Imamovic A."/>
            <person name="Larimer J."/>
            <person name="McCowan C."/>
            <person name="Murphy C."/>
            <person name="Pearson M."/>
            <person name="Priest M."/>
            <person name="Roberts A."/>
            <person name="Saif S."/>
            <person name="Shea T."/>
            <person name="Sykes S."/>
            <person name="Wortman J."/>
            <person name="Nusbaum C."/>
            <person name="Birren B."/>
        </authorList>
    </citation>
    <scope>NUCLEOTIDE SEQUENCE [LARGE SCALE GENOMIC DNA]</scope>
    <source>
        <strain evidence="1 2">CBS 10435</strain>
    </source>
</reference>
<keyword evidence="2" id="KW-1185">Reference proteome</keyword>
<evidence type="ECO:0000313" key="1">
    <source>
        <dbReference type="EMBL" id="OCF58829.1"/>
    </source>
</evidence>
<protein>
    <submittedName>
        <fullName evidence="1">Uncharacterized protein</fullName>
    </submittedName>
</protein>
<evidence type="ECO:0000313" key="2">
    <source>
        <dbReference type="Proteomes" id="UP000092583"/>
    </source>
</evidence>
<sequence>MRICGITSHLPNEVIREIINNLSSFENETPITTLASCCLVSKVCSEVATPLLYRHIDLTCDDDTSRNGHHGRRKANGHEGRNFVPAFHQPHFIPQQVKYLRKYTKSLTISYHHHSRCSSHPSFDILDLPNLITLQLDLGLNHRPNHPQRFHTGHLPDVQSTLKPCPVFARLIPKILVFKNVSIRLFDLRLPDIPTSIYEKVRTLVLHSSSHERYRPSASPLPFHLPNLPSIKEVYWLFDSSIDSKAEEQVPMHKEWYKVNTHSITQLILRLLLPSPDVRFSIVNVGSTILKDPNRRYMSIGERQDDIEKQLRDKVWKFSIQDPYYRDWDKNDLEVRMNNVRFMDLKWFVDHVEWWDWIEASVLADWKKVMYGLPK</sequence>
<dbReference type="OrthoDB" id="3010419at2759"/>
<reference evidence="2" key="2">
    <citation type="submission" date="2013-12" db="EMBL/GenBank/DDBJ databases">
        <title>Evolution of pathogenesis and genome organization in the Tremellales.</title>
        <authorList>
            <person name="Cuomo C."/>
            <person name="Litvintseva A."/>
            <person name="Heitman J."/>
            <person name="Chen Y."/>
            <person name="Sun S."/>
            <person name="Springer D."/>
            <person name="Dromer F."/>
            <person name="Young S."/>
            <person name="Zeng Q."/>
            <person name="Chapman S."/>
            <person name="Gujja S."/>
            <person name="Saif S."/>
            <person name="Birren B."/>
        </authorList>
    </citation>
    <scope>NUCLEOTIDE SEQUENCE [LARGE SCALE GENOMIC DNA]</scope>
    <source>
        <strain evidence="2">CBS 10435</strain>
    </source>
</reference>
<dbReference type="EMBL" id="KI669461">
    <property type="protein sequence ID" value="OCF58829.1"/>
    <property type="molecule type" value="Genomic_DNA"/>
</dbReference>
<name>A0A1B9ITG2_9TREE</name>
<dbReference type="Proteomes" id="UP000092583">
    <property type="component" value="Unassembled WGS sequence"/>
</dbReference>
<proteinExistence type="predicted"/>